<dbReference type="AlphaFoldDB" id="G0J0F9"/>
<dbReference type="STRING" id="880070.Cycma_0091"/>
<dbReference type="HOGENOM" id="CLU_1934558_0_0_10"/>
<dbReference type="KEGG" id="cmr:Cycma_0091"/>
<protein>
    <submittedName>
        <fullName evidence="1">Uncharacterized protein</fullName>
    </submittedName>
</protein>
<name>G0J0F9_CYCMS</name>
<dbReference type="Proteomes" id="UP000001635">
    <property type="component" value="Chromosome"/>
</dbReference>
<proteinExistence type="predicted"/>
<dbReference type="RefSeq" id="WP_014018174.1">
    <property type="nucleotide sequence ID" value="NC_015914.1"/>
</dbReference>
<evidence type="ECO:0000313" key="2">
    <source>
        <dbReference type="Proteomes" id="UP000001635"/>
    </source>
</evidence>
<organism evidence="1 2">
    <name type="scientific">Cyclobacterium marinum (strain ATCC 25205 / DSM 745 / LMG 13164 / NCIMB 1802)</name>
    <name type="common">Flectobacillus marinus</name>
    <dbReference type="NCBI Taxonomy" id="880070"/>
    <lineage>
        <taxon>Bacteria</taxon>
        <taxon>Pseudomonadati</taxon>
        <taxon>Bacteroidota</taxon>
        <taxon>Cytophagia</taxon>
        <taxon>Cytophagales</taxon>
        <taxon>Cyclobacteriaceae</taxon>
        <taxon>Cyclobacterium</taxon>
    </lineage>
</organism>
<gene>
    <name evidence="1" type="ordered locus">Cycma_0091</name>
</gene>
<dbReference type="OrthoDB" id="663364at2"/>
<sequence length="130" mass="15569">MNKLSHIETVRKEQALIKMQVQNLLGWDDMQYASFQEEMGLVYLRKLFGDGTPMIAEVPSHKEFWSWWKMHWLKRDREFLDMAGLLFRDEVLPYYEDLHHPAGIAFTPHRAILEKTYHGMIHRLVKEVVK</sequence>
<reference evidence="2" key="1">
    <citation type="submission" date="2011-07" db="EMBL/GenBank/DDBJ databases">
        <title>The complete genome of Cyclobacterium marinum DSM 745.</title>
        <authorList>
            <person name="Lucas S."/>
            <person name="Han J."/>
            <person name="Lapidus A."/>
            <person name="Bruce D."/>
            <person name="Goodwin L."/>
            <person name="Pitluck S."/>
            <person name="Peters L."/>
            <person name="Kyrpides N."/>
            <person name="Mavromatis K."/>
            <person name="Ivanova N."/>
            <person name="Ovchinnikova G."/>
            <person name="Chertkov O."/>
            <person name="Detter J.C."/>
            <person name="Tapia R."/>
            <person name="Han C."/>
            <person name="Land M."/>
            <person name="Hauser L."/>
            <person name="Markowitz V."/>
            <person name="Cheng J.-F."/>
            <person name="Hugenholtz P."/>
            <person name="Woyke T."/>
            <person name="Wu D."/>
            <person name="Tindall B."/>
            <person name="Schuetze A."/>
            <person name="Brambilla E."/>
            <person name="Klenk H.-P."/>
            <person name="Eisen J.A."/>
        </authorList>
    </citation>
    <scope>NUCLEOTIDE SEQUENCE [LARGE SCALE GENOMIC DNA]</scope>
    <source>
        <strain evidence="2">ATCC 25205 / DSM 745 / LMG 13164 / NCIMB 1802</strain>
    </source>
</reference>
<evidence type="ECO:0000313" key="1">
    <source>
        <dbReference type="EMBL" id="AEL23875.1"/>
    </source>
</evidence>
<accession>G0J0F9</accession>
<dbReference type="EMBL" id="CP002955">
    <property type="protein sequence ID" value="AEL23875.1"/>
    <property type="molecule type" value="Genomic_DNA"/>
</dbReference>
<keyword evidence="2" id="KW-1185">Reference proteome</keyword>